<dbReference type="Proteomes" id="UP000002724">
    <property type="component" value="Chromosome"/>
</dbReference>
<dbReference type="EMBL" id="CP001110">
    <property type="protein sequence ID" value="ACF43226.1"/>
    <property type="molecule type" value="Genomic_DNA"/>
</dbReference>
<dbReference type="InterPro" id="IPR013686">
    <property type="entry name" value="Polypept-transport_assoc_ShlB"/>
</dbReference>
<dbReference type="GO" id="GO:0098046">
    <property type="term" value="C:type V protein secretion system complex"/>
    <property type="evidence" value="ECO:0007669"/>
    <property type="project" value="TreeGrafter"/>
</dbReference>
<dbReference type="Gene3D" id="3.10.20.310">
    <property type="entry name" value="membrane protein fhac"/>
    <property type="match status" value="1"/>
</dbReference>
<dbReference type="HOGENOM" id="CLU_021521_2_2_10"/>
<dbReference type="Pfam" id="PF08479">
    <property type="entry name" value="POTRA_2"/>
    <property type="match status" value="1"/>
</dbReference>
<feature type="chain" id="PRO_5002825862" evidence="9">
    <location>
        <begin position="22"/>
        <end position="561"/>
    </location>
</feature>
<accession>B4SF79</accession>
<evidence type="ECO:0000259" key="10">
    <source>
        <dbReference type="PROSITE" id="PS51779"/>
    </source>
</evidence>
<organism evidence="11 12">
    <name type="scientific">Pelodictyon phaeoclathratiforme (strain DSM 5477 / BU-1)</name>
    <dbReference type="NCBI Taxonomy" id="324925"/>
    <lineage>
        <taxon>Bacteria</taxon>
        <taxon>Pseudomonadati</taxon>
        <taxon>Chlorobiota</taxon>
        <taxon>Chlorobiia</taxon>
        <taxon>Chlorobiales</taxon>
        <taxon>Chlorobiaceae</taxon>
        <taxon>Chlorobium/Pelodictyon group</taxon>
        <taxon>Pelodictyon</taxon>
    </lineage>
</organism>
<keyword evidence="12" id="KW-1185">Reference proteome</keyword>
<dbReference type="GO" id="GO:0008320">
    <property type="term" value="F:protein transmembrane transporter activity"/>
    <property type="evidence" value="ECO:0007669"/>
    <property type="project" value="TreeGrafter"/>
</dbReference>
<evidence type="ECO:0000313" key="12">
    <source>
        <dbReference type="Proteomes" id="UP000002724"/>
    </source>
</evidence>
<dbReference type="RefSeq" id="WP_012507721.1">
    <property type="nucleotide sequence ID" value="NC_011060.1"/>
</dbReference>
<sequence length="561" mass="60792" precursor="true">MAALWKILLFASTVTASTLYAATPPDAGQLLMESTPPPSLIPQKEAPTFQKPETGKEQAPEGALVRVTGFHFIGNTLFSSEELAQLMANCVGKEMTFAGLTDASRTITNAYRKKGYFLASLFFPPQTVTPGMSITIEIIEGVLENIEVKTIPMNTRIRKSLLESYARQVPGQQPLEEGSLTSMVMKTNELPNISSRILLEPGSRPGYTKATLEVSEGRPISFSFDIDNYGNPPTGENRVGSTMELYSPLHLGDQFTLRLQTSTTGDLQNMLAGYTVPLTPYGTRIGVNYNYLTYRLGGLFKTLNAEGDAHNLTFALTQPLIRQRNLLMNATVAAEGRGLNDRIGSTSRNRRHTTSWQAGITGIQKDRILGGGSTSLSLGIIGGRLDINDSETLSIDQLSSGLHTNGSYSKLTMALARNQTIAHGLALYAGAYGQWSNKNLTSSEQLSLGGPSAVRAWQRGESYGDRGVVATVEMSYLISSIGELPGTVQLITFIDHGYALLHAKPTPDTDDNSRNLTGAGIGIKWFNAANYNLQATCAWKIAGESEPSDTPMIFVQAVKRF</sequence>
<keyword evidence="4" id="KW-1134">Transmembrane beta strand</keyword>
<dbReference type="PROSITE" id="PS51779">
    <property type="entry name" value="POTRA"/>
    <property type="match status" value="1"/>
</dbReference>
<keyword evidence="7" id="KW-0472">Membrane</keyword>
<keyword evidence="8" id="KW-0998">Cell outer membrane</keyword>
<gene>
    <name evidence="11" type="ordered locus">Ppha_0939</name>
</gene>
<keyword evidence="3" id="KW-0813">Transport</keyword>
<feature type="signal peptide" evidence="9">
    <location>
        <begin position="1"/>
        <end position="21"/>
    </location>
</feature>
<keyword evidence="5" id="KW-0812">Transmembrane</keyword>
<evidence type="ECO:0000256" key="6">
    <source>
        <dbReference type="ARBA" id="ARBA00022927"/>
    </source>
</evidence>
<comment type="similarity">
    <text evidence="2">Belongs to the TPS (TC 1.B.20) family.</text>
</comment>
<reference evidence="11 12" key="1">
    <citation type="submission" date="2008-06" db="EMBL/GenBank/DDBJ databases">
        <title>Complete sequence of Pelodictyon phaeoclathratiforme BU-1.</title>
        <authorList>
            <consortium name="US DOE Joint Genome Institute"/>
            <person name="Lucas S."/>
            <person name="Copeland A."/>
            <person name="Lapidus A."/>
            <person name="Glavina del Rio T."/>
            <person name="Dalin E."/>
            <person name="Tice H."/>
            <person name="Bruce D."/>
            <person name="Goodwin L."/>
            <person name="Pitluck S."/>
            <person name="Schmutz J."/>
            <person name="Larimer F."/>
            <person name="Land M."/>
            <person name="Hauser L."/>
            <person name="Kyrpides N."/>
            <person name="Mikhailova N."/>
            <person name="Liu Z."/>
            <person name="Li T."/>
            <person name="Zhao F."/>
            <person name="Overmann J."/>
            <person name="Bryant D.A."/>
            <person name="Richardson P."/>
        </authorList>
    </citation>
    <scope>NUCLEOTIDE SEQUENCE [LARGE SCALE GENOMIC DNA]</scope>
    <source>
        <strain evidence="12">DSM 5477 / BU-1</strain>
    </source>
</reference>
<dbReference type="InterPro" id="IPR034746">
    <property type="entry name" value="POTRA"/>
</dbReference>
<dbReference type="GO" id="GO:0009279">
    <property type="term" value="C:cell outer membrane"/>
    <property type="evidence" value="ECO:0007669"/>
    <property type="project" value="UniProtKB-SubCell"/>
</dbReference>
<dbReference type="PANTHER" id="PTHR34597">
    <property type="entry name" value="SLR1661 PROTEIN"/>
    <property type="match status" value="1"/>
</dbReference>
<dbReference type="InterPro" id="IPR051544">
    <property type="entry name" value="TPS_OM_transporter"/>
</dbReference>
<evidence type="ECO:0000256" key="4">
    <source>
        <dbReference type="ARBA" id="ARBA00022452"/>
    </source>
</evidence>
<dbReference type="GO" id="GO:0046819">
    <property type="term" value="P:protein secretion by the type V secretion system"/>
    <property type="evidence" value="ECO:0007669"/>
    <property type="project" value="TreeGrafter"/>
</dbReference>
<name>B4SF79_PELPB</name>
<evidence type="ECO:0000256" key="5">
    <source>
        <dbReference type="ARBA" id="ARBA00022692"/>
    </source>
</evidence>
<proteinExistence type="inferred from homology"/>
<comment type="subcellular location">
    <subcellularLocation>
        <location evidence="1">Cell outer membrane</location>
    </subcellularLocation>
</comment>
<dbReference type="Gene3D" id="2.40.160.50">
    <property type="entry name" value="membrane protein fhac: a member of the omp85/tpsb transporter family"/>
    <property type="match status" value="1"/>
</dbReference>
<keyword evidence="6" id="KW-0653">Protein transport</keyword>
<dbReference type="KEGG" id="pph:Ppha_0939"/>
<dbReference type="STRING" id="324925.Ppha_0939"/>
<evidence type="ECO:0000256" key="7">
    <source>
        <dbReference type="ARBA" id="ARBA00023136"/>
    </source>
</evidence>
<evidence type="ECO:0000256" key="2">
    <source>
        <dbReference type="ARBA" id="ARBA00009055"/>
    </source>
</evidence>
<evidence type="ECO:0000256" key="3">
    <source>
        <dbReference type="ARBA" id="ARBA00022448"/>
    </source>
</evidence>
<dbReference type="OrthoDB" id="7439045at2"/>
<evidence type="ECO:0000256" key="8">
    <source>
        <dbReference type="ARBA" id="ARBA00023237"/>
    </source>
</evidence>
<protein>
    <submittedName>
        <fullName evidence="11">Polypeptide-transport-associated domain protein ShlB-type</fullName>
    </submittedName>
</protein>
<feature type="domain" description="POTRA" evidence="10">
    <location>
        <begin position="65"/>
        <end position="141"/>
    </location>
</feature>
<keyword evidence="9" id="KW-0732">Signal</keyword>
<evidence type="ECO:0000256" key="9">
    <source>
        <dbReference type="SAM" id="SignalP"/>
    </source>
</evidence>
<dbReference type="InterPro" id="IPR005565">
    <property type="entry name" value="Hemolysn_activator_HlyB_C"/>
</dbReference>
<dbReference type="PANTHER" id="PTHR34597:SF1">
    <property type="entry name" value="HEME_HEMOPEXIN TRANSPORTER PROTEIN HUXB"/>
    <property type="match status" value="1"/>
</dbReference>
<evidence type="ECO:0000256" key="1">
    <source>
        <dbReference type="ARBA" id="ARBA00004442"/>
    </source>
</evidence>
<evidence type="ECO:0000313" key="11">
    <source>
        <dbReference type="EMBL" id="ACF43226.1"/>
    </source>
</evidence>
<dbReference type="AlphaFoldDB" id="B4SF79"/>
<dbReference type="Pfam" id="PF03865">
    <property type="entry name" value="ShlB"/>
    <property type="match status" value="1"/>
</dbReference>
<dbReference type="eggNOG" id="COG2831">
    <property type="taxonomic scope" value="Bacteria"/>
</dbReference>